<reference evidence="2 3" key="1">
    <citation type="journal article" date="2016" name="Nat. Commun.">
        <title>Extremotolerant tardigrade genome and improved radiotolerance of human cultured cells by tardigrade-unique protein.</title>
        <authorList>
            <person name="Hashimoto T."/>
            <person name="Horikawa D.D."/>
            <person name="Saito Y."/>
            <person name="Kuwahara H."/>
            <person name="Kozuka-Hata H."/>
            <person name="Shin-I T."/>
            <person name="Minakuchi Y."/>
            <person name="Ohishi K."/>
            <person name="Motoyama A."/>
            <person name="Aizu T."/>
            <person name="Enomoto A."/>
            <person name="Kondo K."/>
            <person name="Tanaka S."/>
            <person name="Hara Y."/>
            <person name="Koshikawa S."/>
            <person name="Sagara H."/>
            <person name="Miura T."/>
            <person name="Yokobori S."/>
            <person name="Miyagawa K."/>
            <person name="Suzuki Y."/>
            <person name="Kubo T."/>
            <person name="Oyama M."/>
            <person name="Kohara Y."/>
            <person name="Fujiyama A."/>
            <person name="Arakawa K."/>
            <person name="Katayama T."/>
            <person name="Toyoda A."/>
            <person name="Kunieda T."/>
        </authorList>
    </citation>
    <scope>NUCLEOTIDE SEQUENCE [LARGE SCALE GENOMIC DNA]</scope>
    <source>
        <strain evidence="2 3">YOKOZUNA-1</strain>
    </source>
</reference>
<dbReference type="AlphaFoldDB" id="A0A1D1UV98"/>
<feature type="region of interest" description="Disordered" evidence="1">
    <location>
        <begin position="1"/>
        <end position="29"/>
    </location>
</feature>
<name>A0A1D1UV98_RAMVA</name>
<evidence type="ECO:0000313" key="2">
    <source>
        <dbReference type="EMBL" id="GAU92375.1"/>
    </source>
</evidence>
<evidence type="ECO:0000313" key="3">
    <source>
        <dbReference type="Proteomes" id="UP000186922"/>
    </source>
</evidence>
<comment type="caution">
    <text evidence="2">The sequence shown here is derived from an EMBL/GenBank/DDBJ whole genome shotgun (WGS) entry which is preliminary data.</text>
</comment>
<feature type="compositionally biased region" description="Polar residues" evidence="1">
    <location>
        <begin position="107"/>
        <end position="120"/>
    </location>
</feature>
<gene>
    <name evidence="2" type="primary">RvY_04461-1</name>
    <name evidence="2" type="synonym">RvY_04461.1</name>
    <name evidence="2" type="ORF">RvY_04461</name>
</gene>
<sequence length="127" mass="13828">MNGTSQPAVKEDFLVPDDSKSERMSRSSAMSDIADLLKEAMGSSEKLTLTAGGLKALEDQFRQQDLEEKAQATPLVKTGICAMRLRQSDMHNLGRKPDVAVIFGDSDSGTPQNSTGSVSVFEQHRLR</sequence>
<proteinExistence type="predicted"/>
<feature type="compositionally biased region" description="Basic and acidic residues" evidence="1">
    <location>
        <begin position="9"/>
        <end position="25"/>
    </location>
</feature>
<keyword evidence="3" id="KW-1185">Reference proteome</keyword>
<dbReference type="Proteomes" id="UP000186922">
    <property type="component" value="Unassembled WGS sequence"/>
</dbReference>
<protein>
    <submittedName>
        <fullName evidence="2">Uncharacterized protein</fullName>
    </submittedName>
</protein>
<feature type="region of interest" description="Disordered" evidence="1">
    <location>
        <begin position="103"/>
        <end position="127"/>
    </location>
</feature>
<dbReference type="EMBL" id="BDGG01000002">
    <property type="protein sequence ID" value="GAU92375.1"/>
    <property type="molecule type" value="Genomic_DNA"/>
</dbReference>
<accession>A0A1D1UV98</accession>
<evidence type="ECO:0000256" key="1">
    <source>
        <dbReference type="SAM" id="MobiDB-lite"/>
    </source>
</evidence>
<organism evidence="2 3">
    <name type="scientific">Ramazzottius varieornatus</name>
    <name type="common">Water bear</name>
    <name type="synonym">Tardigrade</name>
    <dbReference type="NCBI Taxonomy" id="947166"/>
    <lineage>
        <taxon>Eukaryota</taxon>
        <taxon>Metazoa</taxon>
        <taxon>Ecdysozoa</taxon>
        <taxon>Tardigrada</taxon>
        <taxon>Eutardigrada</taxon>
        <taxon>Parachela</taxon>
        <taxon>Hypsibioidea</taxon>
        <taxon>Ramazzottiidae</taxon>
        <taxon>Ramazzottius</taxon>
    </lineage>
</organism>